<dbReference type="Gene3D" id="2.60.40.1090">
    <property type="entry name" value="Fimbrial-type adhesion domain"/>
    <property type="match status" value="1"/>
</dbReference>
<dbReference type="GO" id="GO:0009289">
    <property type="term" value="C:pilus"/>
    <property type="evidence" value="ECO:0007669"/>
    <property type="project" value="UniProtKB-SubCell"/>
</dbReference>
<gene>
    <name evidence="6" type="ORF">FHU10_3061</name>
</gene>
<organism evidence="6">
    <name type="scientific">Serratia fonticola</name>
    <dbReference type="NCBI Taxonomy" id="47917"/>
    <lineage>
        <taxon>Bacteria</taxon>
        <taxon>Pseudomonadati</taxon>
        <taxon>Pseudomonadota</taxon>
        <taxon>Gammaproteobacteria</taxon>
        <taxon>Enterobacterales</taxon>
        <taxon>Yersiniaceae</taxon>
        <taxon>Serratia</taxon>
    </lineage>
</organism>
<evidence type="ECO:0000256" key="3">
    <source>
        <dbReference type="ARBA" id="ARBA00023263"/>
    </source>
</evidence>
<dbReference type="InterPro" id="IPR050263">
    <property type="entry name" value="Bact_Fimbrial_Adh_Pro"/>
</dbReference>
<dbReference type="Pfam" id="PF00419">
    <property type="entry name" value="Fimbrial"/>
    <property type="match status" value="1"/>
</dbReference>
<dbReference type="GO" id="GO:0043709">
    <property type="term" value="P:cell adhesion involved in single-species biofilm formation"/>
    <property type="evidence" value="ECO:0007669"/>
    <property type="project" value="TreeGrafter"/>
</dbReference>
<dbReference type="PANTHER" id="PTHR33420">
    <property type="entry name" value="FIMBRIAL SUBUNIT ELFA-RELATED"/>
    <property type="match status" value="1"/>
</dbReference>
<sequence>MKTLQSMMRISALGSVVAVGLCLTQQAQAATGICRALNGTQQYSFPFNQVFTDPAVNVTGKIIENAAGNNWSGGPTYPVTCDCPSPPFMSESYISASSPLMPGTTPINGMQSYILNDYLAVAAEVWVAGANPAYVAVPFQNRSNGLTGNTGQECAKWNYGSGSQGKITLYFRRPFVGTQVIPSTTLVNVFISSINGVSSPTPAATVSMSGTVTVPQSCDINPQAITINFGDIMSTAFQKAGQKPDNFNKVNQKLTLACRNISDGVKIDLSFQGTPDGNDNTALKTTNDDIAVKIEDASGNVISPNNGRLPVNMNYTGQVDSSGVTEMNLYPINTTGKMPAVGVFNSTATVRVEIQ</sequence>
<proteinExistence type="predicted"/>
<dbReference type="AlphaFoldDB" id="A0A542CYV2"/>
<dbReference type="SUPFAM" id="SSF49401">
    <property type="entry name" value="Bacterial adhesins"/>
    <property type="match status" value="1"/>
</dbReference>
<keyword evidence="3" id="KW-0281">Fimbrium</keyword>
<reference evidence="6" key="1">
    <citation type="submission" date="2019-06" db="EMBL/GenBank/DDBJ databases">
        <authorList>
            <person name="Deangelis K."/>
            <person name="Huntemann M."/>
            <person name="Clum A."/>
            <person name="Pillay M."/>
            <person name="Palaniappan K."/>
            <person name="Varghese N."/>
            <person name="Mikhailova N."/>
            <person name="Stamatis D."/>
            <person name="Reddy T."/>
            <person name="Daum C."/>
            <person name="Shapiro N."/>
            <person name="Ivanova N."/>
            <person name="Kyrpides N."/>
            <person name="Woyke T."/>
        </authorList>
    </citation>
    <scope>NUCLEOTIDE SEQUENCE [LARGE SCALE GENOMIC DNA]</scope>
    <source>
        <strain evidence="6">128R</strain>
    </source>
</reference>
<dbReference type="InterPro" id="IPR036937">
    <property type="entry name" value="Adhesion_dom_fimbrial_sf"/>
</dbReference>
<dbReference type="InterPro" id="IPR000259">
    <property type="entry name" value="Adhesion_dom_fimbrial"/>
</dbReference>
<comment type="caution">
    <text evidence="6">The sequence shown here is derived from an EMBL/GenBank/DDBJ whole genome shotgun (WGS) entry which is preliminary data.</text>
</comment>
<evidence type="ECO:0000256" key="2">
    <source>
        <dbReference type="ARBA" id="ARBA00022729"/>
    </source>
</evidence>
<dbReference type="InterPro" id="IPR008966">
    <property type="entry name" value="Adhesion_dom_sf"/>
</dbReference>
<evidence type="ECO:0000259" key="5">
    <source>
        <dbReference type="Pfam" id="PF00419"/>
    </source>
</evidence>
<keyword evidence="2 4" id="KW-0732">Signal</keyword>
<dbReference type="PANTHER" id="PTHR33420:SF31">
    <property type="entry name" value="TYPE 1 FIMBRIN D-MANNOSE SPECIFIC ADHESIN"/>
    <property type="match status" value="1"/>
</dbReference>
<name>A0A542CYV2_SERFO</name>
<feature type="chain" id="PRO_5022102909" evidence="4">
    <location>
        <begin position="30"/>
        <end position="355"/>
    </location>
</feature>
<feature type="domain" description="Fimbrial-type adhesion" evidence="5">
    <location>
        <begin position="207"/>
        <end position="355"/>
    </location>
</feature>
<feature type="signal peptide" evidence="4">
    <location>
        <begin position="1"/>
        <end position="29"/>
    </location>
</feature>
<dbReference type="EMBL" id="VISQ01000001">
    <property type="protein sequence ID" value="TVZ70488.1"/>
    <property type="molecule type" value="Genomic_DNA"/>
</dbReference>
<evidence type="ECO:0000256" key="1">
    <source>
        <dbReference type="ARBA" id="ARBA00004561"/>
    </source>
</evidence>
<reference evidence="6" key="2">
    <citation type="submission" date="2019-08" db="EMBL/GenBank/DDBJ databases">
        <title>Investigation of anaerobic lignin degradation for improved lignocellulosic biofuels.</title>
        <authorList>
            <person name="Deangelis K.PhD."/>
        </authorList>
    </citation>
    <scope>NUCLEOTIDE SEQUENCE [LARGE SCALE GENOMIC DNA]</scope>
    <source>
        <strain evidence="6">128R</strain>
    </source>
</reference>
<evidence type="ECO:0000313" key="6">
    <source>
        <dbReference type="EMBL" id="TVZ70488.1"/>
    </source>
</evidence>
<evidence type="ECO:0000256" key="4">
    <source>
        <dbReference type="SAM" id="SignalP"/>
    </source>
</evidence>
<comment type="subcellular location">
    <subcellularLocation>
        <location evidence="1">Fimbrium</location>
    </subcellularLocation>
</comment>
<accession>A0A542CYV2</accession>
<protein>
    <submittedName>
        <fullName evidence="6">Type 1 fimbria pilin</fullName>
    </submittedName>
</protein>